<dbReference type="EMBL" id="JACTAM010000007">
    <property type="protein sequence ID" value="KAI2663044.1"/>
    <property type="molecule type" value="Genomic_DNA"/>
</dbReference>
<dbReference type="InterPro" id="IPR016186">
    <property type="entry name" value="C-type_lectin-like/link_sf"/>
</dbReference>
<proteinExistence type="predicted"/>
<evidence type="ECO:0000259" key="2">
    <source>
        <dbReference type="PROSITE" id="PS50041"/>
    </source>
</evidence>
<dbReference type="PANTHER" id="PTHR45784">
    <property type="entry name" value="C-TYPE LECTIN DOMAIN FAMILY 20 MEMBER A-RELATED"/>
    <property type="match status" value="1"/>
</dbReference>
<dbReference type="SMART" id="SM00034">
    <property type="entry name" value="CLECT"/>
    <property type="match status" value="2"/>
</dbReference>
<keyword evidence="4" id="KW-1185">Reference proteome</keyword>
<feature type="domain" description="C-type lectin" evidence="2">
    <location>
        <begin position="165"/>
        <end position="273"/>
    </location>
</feature>
<dbReference type="SUPFAM" id="SSF56436">
    <property type="entry name" value="C-type lectin-like"/>
    <property type="match status" value="2"/>
</dbReference>
<dbReference type="PROSITE" id="PS50041">
    <property type="entry name" value="C_TYPE_LECTIN_2"/>
    <property type="match status" value="2"/>
</dbReference>
<name>A0ABQ8MJU1_LABRO</name>
<feature type="signal peptide" evidence="1">
    <location>
        <begin position="1"/>
        <end position="18"/>
    </location>
</feature>
<organism evidence="3 4">
    <name type="scientific">Labeo rohita</name>
    <name type="common">Indian major carp</name>
    <name type="synonym">Cyprinus rohita</name>
    <dbReference type="NCBI Taxonomy" id="84645"/>
    <lineage>
        <taxon>Eukaryota</taxon>
        <taxon>Metazoa</taxon>
        <taxon>Chordata</taxon>
        <taxon>Craniata</taxon>
        <taxon>Vertebrata</taxon>
        <taxon>Euteleostomi</taxon>
        <taxon>Actinopterygii</taxon>
        <taxon>Neopterygii</taxon>
        <taxon>Teleostei</taxon>
        <taxon>Ostariophysi</taxon>
        <taxon>Cypriniformes</taxon>
        <taxon>Cyprinidae</taxon>
        <taxon>Labeoninae</taxon>
        <taxon>Labeonini</taxon>
        <taxon>Labeo</taxon>
    </lineage>
</organism>
<accession>A0ABQ8MJU1</accession>
<sequence>MELRIVLVLFDICSYTLSQNIFYFVNQSKTFDEAQQYCRENYTDLATLSGQADMEELFRLDNFTYTTSAWIGLKKSGSKRWRWALADPEFYKEGETEYRNWAPNEEAVFLDFEDCVMMDSSGQFYSTYCFTIRSFMCYDGEYSAEDILSEEVSILILFSLLGQGDNNQKYVLVNEAKSWRDAQSYCRQHHTELVSMRNEDENLQIQQLIPAGHYVYIGLFKDNYVWSDNSMSSFRNWDSNQPDGSGECVTQLLRDDRLWDVQTCSTHQPFFCYALRKKRQILKIAVKSHQEVSDLQLKTAIMAKLQQKLKELGMAFYTKLEWRMTTNGRV</sequence>
<feature type="chain" id="PRO_5046771789" evidence="1">
    <location>
        <begin position="19"/>
        <end position="330"/>
    </location>
</feature>
<evidence type="ECO:0000256" key="1">
    <source>
        <dbReference type="SAM" id="SignalP"/>
    </source>
</evidence>
<dbReference type="InterPro" id="IPR016187">
    <property type="entry name" value="CTDL_fold"/>
</dbReference>
<dbReference type="Proteomes" id="UP000830375">
    <property type="component" value="Unassembled WGS sequence"/>
</dbReference>
<evidence type="ECO:0000313" key="4">
    <source>
        <dbReference type="Proteomes" id="UP000830375"/>
    </source>
</evidence>
<comment type="caution">
    <text evidence="3">The sequence shown here is derived from an EMBL/GenBank/DDBJ whole genome shotgun (WGS) entry which is preliminary data.</text>
</comment>
<dbReference type="InterPro" id="IPR001304">
    <property type="entry name" value="C-type_lectin-like"/>
</dbReference>
<evidence type="ECO:0000313" key="3">
    <source>
        <dbReference type="EMBL" id="KAI2663044.1"/>
    </source>
</evidence>
<feature type="domain" description="C-type lectin" evidence="2">
    <location>
        <begin position="17"/>
        <end position="138"/>
    </location>
</feature>
<dbReference type="CDD" id="cd03602">
    <property type="entry name" value="CLECT_1"/>
    <property type="match status" value="1"/>
</dbReference>
<dbReference type="Pfam" id="PF00059">
    <property type="entry name" value="Lectin_C"/>
    <property type="match status" value="2"/>
</dbReference>
<dbReference type="Gene3D" id="3.10.100.10">
    <property type="entry name" value="Mannose-Binding Protein A, subunit A"/>
    <property type="match status" value="2"/>
</dbReference>
<keyword evidence="1" id="KW-0732">Signal</keyword>
<dbReference type="PANTHER" id="PTHR45784:SF3">
    <property type="entry name" value="C-TYPE LECTIN DOMAIN FAMILY 4 MEMBER K-LIKE-RELATED"/>
    <property type="match status" value="1"/>
</dbReference>
<protein>
    <submittedName>
        <fullName evidence="3">Aggrecan core protein</fullName>
    </submittedName>
</protein>
<reference evidence="3 4" key="1">
    <citation type="submission" date="2022-01" db="EMBL/GenBank/DDBJ databases">
        <title>A high-quality chromosome-level genome assembly of rohu carp, Labeo rohita.</title>
        <authorList>
            <person name="Arick M.A. II"/>
            <person name="Hsu C.-Y."/>
            <person name="Magbanua Z."/>
            <person name="Pechanova O."/>
            <person name="Grover C."/>
            <person name="Miller E."/>
            <person name="Thrash A."/>
            <person name="Ezzel L."/>
            <person name="Alam S."/>
            <person name="Benzie J."/>
            <person name="Hamilton M."/>
            <person name="Karsi A."/>
            <person name="Lawrence M.L."/>
            <person name="Peterson D.G."/>
        </authorList>
    </citation>
    <scope>NUCLEOTIDE SEQUENCE [LARGE SCALE GENOMIC DNA]</scope>
    <source>
        <strain evidence="4">BAU-BD-2019</strain>
        <tissue evidence="3">Blood</tissue>
    </source>
</reference>
<gene>
    <name evidence="3" type="ORF">H4Q32_002069</name>
</gene>